<dbReference type="InterPro" id="IPR011006">
    <property type="entry name" value="CheY-like_superfamily"/>
</dbReference>
<feature type="modified residue" description="4-aspartylphosphate" evidence="9">
    <location>
        <position position="1213"/>
    </location>
</feature>
<dbReference type="PROSITE" id="PS50112">
    <property type="entry name" value="PAS"/>
    <property type="match status" value="2"/>
</dbReference>
<dbReference type="SUPFAM" id="SSF52172">
    <property type="entry name" value="CheY-like"/>
    <property type="match status" value="1"/>
</dbReference>
<keyword evidence="11" id="KW-1133">Transmembrane helix</keyword>
<comment type="caution">
    <text evidence="16">The sequence shown here is derived from an EMBL/GenBank/DDBJ whole genome shotgun (WGS) entry which is preliminary data.</text>
</comment>
<feature type="compositionally biased region" description="Basic and acidic residues" evidence="10">
    <location>
        <begin position="1"/>
        <end position="17"/>
    </location>
</feature>
<dbReference type="SUPFAM" id="SSF53850">
    <property type="entry name" value="Periplasmic binding protein-like II"/>
    <property type="match status" value="1"/>
</dbReference>
<feature type="domain" description="Histidine kinase" evidence="12">
    <location>
        <begin position="920"/>
        <end position="1136"/>
    </location>
</feature>
<dbReference type="Pfam" id="PF08448">
    <property type="entry name" value="PAS_4"/>
    <property type="match status" value="2"/>
</dbReference>
<feature type="region of interest" description="Disordered" evidence="10">
    <location>
        <begin position="1"/>
        <end position="38"/>
    </location>
</feature>
<dbReference type="Gene3D" id="3.30.450.20">
    <property type="entry name" value="PAS domain"/>
    <property type="match status" value="3"/>
</dbReference>
<dbReference type="InterPro" id="IPR005467">
    <property type="entry name" value="His_kinase_dom"/>
</dbReference>
<evidence type="ECO:0000256" key="9">
    <source>
        <dbReference type="PROSITE-ProRule" id="PRU00169"/>
    </source>
</evidence>
<dbReference type="InterPro" id="IPR003661">
    <property type="entry name" value="HisK_dim/P_dom"/>
</dbReference>
<evidence type="ECO:0000256" key="10">
    <source>
        <dbReference type="SAM" id="MobiDB-lite"/>
    </source>
</evidence>
<evidence type="ECO:0000256" key="4">
    <source>
        <dbReference type="ARBA" id="ARBA00022729"/>
    </source>
</evidence>
<dbReference type="Gene3D" id="1.10.287.130">
    <property type="match status" value="1"/>
</dbReference>
<dbReference type="EC" id="2.7.13.3" evidence="2"/>
<dbReference type="CDD" id="cd13706">
    <property type="entry name" value="PBP2_HisK_like_1"/>
    <property type="match status" value="1"/>
</dbReference>
<dbReference type="InterPro" id="IPR001638">
    <property type="entry name" value="Solute-binding_3/MltF_N"/>
</dbReference>
<dbReference type="Gene3D" id="3.40.50.2300">
    <property type="match status" value="1"/>
</dbReference>
<dbReference type="PANTHER" id="PTHR45339">
    <property type="entry name" value="HYBRID SIGNAL TRANSDUCTION HISTIDINE KINASE J"/>
    <property type="match status" value="1"/>
</dbReference>
<evidence type="ECO:0000256" key="7">
    <source>
        <dbReference type="ARBA" id="ARBA00058004"/>
    </source>
</evidence>
<dbReference type="FunFam" id="3.30.565.10:FF:000010">
    <property type="entry name" value="Sensor histidine kinase RcsC"/>
    <property type="match status" value="1"/>
</dbReference>
<dbReference type="Pfam" id="PF00512">
    <property type="entry name" value="HisKA"/>
    <property type="match status" value="1"/>
</dbReference>
<dbReference type="SUPFAM" id="SSF55874">
    <property type="entry name" value="ATPase domain of HSP90 chaperone/DNA topoisomerase II/histidine kinase"/>
    <property type="match status" value="1"/>
</dbReference>
<comment type="catalytic activity">
    <reaction evidence="1">
        <text>ATP + protein L-histidine = ADP + protein N-phospho-L-histidine.</text>
        <dbReference type="EC" id="2.7.13.3"/>
    </reaction>
</comment>
<dbReference type="InterPro" id="IPR035965">
    <property type="entry name" value="PAS-like_dom_sf"/>
</dbReference>
<dbReference type="OrthoDB" id="8570858at2"/>
<keyword evidence="11" id="KW-0812">Transmembrane</keyword>
<dbReference type="SUPFAM" id="SSF55785">
    <property type="entry name" value="PYP-like sensor domain (PAS domain)"/>
    <property type="match status" value="3"/>
</dbReference>
<evidence type="ECO:0000256" key="3">
    <source>
        <dbReference type="ARBA" id="ARBA00022553"/>
    </source>
</evidence>
<dbReference type="Pfam" id="PF00497">
    <property type="entry name" value="SBP_bac_3"/>
    <property type="match status" value="1"/>
</dbReference>
<feature type="domain" description="PAS" evidence="14">
    <location>
        <begin position="646"/>
        <end position="692"/>
    </location>
</feature>
<evidence type="ECO:0000256" key="6">
    <source>
        <dbReference type="ARBA" id="ARBA00023026"/>
    </source>
</evidence>
<gene>
    <name evidence="16" type="ORF">F7Q92_00280</name>
</gene>
<protein>
    <recommendedName>
        <fullName evidence="8">Virulence sensor protein BvgS</fullName>
        <ecNumber evidence="2">2.7.13.3</ecNumber>
    </recommendedName>
</protein>
<dbReference type="Pfam" id="PF00072">
    <property type="entry name" value="Response_reg"/>
    <property type="match status" value="1"/>
</dbReference>
<name>A0A643FH39_IDEDE</name>
<dbReference type="InterPro" id="IPR000700">
    <property type="entry name" value="PAS-assoc_C"/>
</dbReference>
<evidence type="ECO:0000313" key="17">
    <source>
        <dbReference type="Proteomes" id="UP000430120"/>
    </source>
</evidence>
<dbReference type="InterPro" id="IPR036097">
    <property type="entry name" value="HisK_dim/P_sf"/>
</dbReference>
<evidence type="ECO:0000256" key="5">
    <source>
        <dbReference type="ARBA" id="ARBA00023012"/>
    </source>
</evidence>
<organism evidence="16 17">
    <name type="scientific">Ideonella dechloratans</name>
    <dbReference type="NCBI Taxonomy" id="36863"/>
    <lineage>
        <taxon>Bacteria</taxon>
        <taxon>Pseudomonadati</taxon>
        <taxon>Pseudomonadota</taxon>
        <taxon>Betaproteobacteria</taxon>
        <taxon>Burkholderiales</taxon>
        <taxon>Sphaerotilaceae</taxon>
        <taxon>Ideonella</taxon>
    </lineage>
</organism>
<dbReference type="InterPro" id="IPR036890">
    <property type="entry name" value="HATPase_C_sf"/>
</dbReference>
<dbReference type="SMART" id="SM00091">
    <property type="entry name" value="PAS"/>
    <property type="match status" value="3"/>
</dbReference>
<comment type="function">
    <text evidence="7">Member of the two-component regulatory system BvgS/BvgA. Phosphorylates BvgA via a four-step phosphorelay in response to environmental signals.</text>
</comment>
<dbReference type="CDD" id="cd16922">
    <property type="entry name" value="HATPase_EvgS-ArcB-TorS-like"/>
    <property type="match status" value="1"/>
</dbReference>
<evidence type="ECO:0000313" key="16">
    <source>
        <dbReference type="EMBL" id="KAB0585371.1"/>
    </source>
</evidence>
<evidence type="ECO:0000259" key="12">
    <source>
        <dbReference type="PROSITE" id="PS50109"/>
    </source>
</evidence>
<dbReference type="InterPro" id="IPR000014">
    <property type="entry name" value="PAS"/>
</dbReference>
<dbReference type="CDD" id="cd17546">
    <property type="entry name" value="REC_hyHK_CKI1_RcsC-like"/>
    <property type="match status" value="1"/>
</dbReference>
<dbReference type="NCBIfam" id="TIGR00229">
    <property type="entry name" value="sensory_box"/>
    <property type="match status" value="2"/>
</dbReference>
<feature type="domain" description="Response regulatory" evidence="13">
    <location>
        <begin position="1162"/>
        <end position="1278"/>
    </location>
</feature>
<dbReference type="CDD" id="cd00130">
    <property type="entry name" value="PAS"/>
    <property type="match status" value="2"/>
</dbReference>
<evidence type="ECO:0000259" key="15">
    <source>
        <dbReference type="PROSITE" id="PS50113"/>
    </source>
</evidence>
<dbReference type="SMART" id="SM00388">
    <property type="entry name" value="HisKA"/>
    <property type="match status" value="1"/>
</dbReference>
<keyword evidence="6" id="KW-0843">Virulence</keyword>
<evidence type="ECO:0000256" key="2">
    <source>
        <dbReference type="ARBA" id="ARBA00012438"/>
    </source>
</evidence>
<keyword evidence="4" id="KW-0732">Signal</keyword>
<feature type="domain" description="PAS" evidence="14">
    <location>
        <begin position="356"/>
        <end position="426"/>
    </location>
</feature>
<evidence type="ECO:0000259" key="14">
    <source>
        <dbReference type="PROSITE" id="PS50112"/>
    </source>
</evidence>
<dbReference type="SUPFAM" id="SSF47384">
    <property type="entry name" value="Homodimeric domain of signal transducing histidine kinase"/>
    <property type="match status" value="1"/>
</dbReference>
<evidence type="ECO:0000256" key="11">
    <source>
        <dbReference type="SAM" id="Phobius"/>
    </source>
</evidence>
<dbReference type="InterPro" id="IPR004358">
    <property type="entry name" value="Sig_transdc_His_kin-like_C"/>
</dbReference>
<feature type="transmembrane region" description="Helical" evidence="11">
    <location>
        <begin position="320"/>
        <end position="341"/>
    </location>
</feature>
<keyword evidence="17" id="KW-1185">Reference proteome</keyword>
<dbReference type="SMART" id="SM00062">
    <property type="entry name" value="PBPb"/>
    <property type="match status" value="1"/>
</dbReference>
<reference evidence="16 17" key="1">
    <citation type="submission" date="2019-09" db="EMBL/GenBank/DDBJ databases">
        <title>Draft genome sequences of 48 bacterial type strains from the CCUG.</title>
        <authorList>
            <person name="Tunovic T."/>
            <person name="Pineiro-Iglesias B."/>
            <person name="Unosson C."/>
            <person name="Inganas E."/>
            <person name="Ohlen M."/>
            <person name="Cardew S."/>
            <person name="Jensie-Markopoulos S."/>
            <person name="Salva-Serra F."/>
            <person name="Jaen-Luchoro D."/>
            <person name="Karlsson R."/>
            <person name="Svensson-Stadler L."/>
            <person name="Chun J."/>
            <person name="Moore E."/>
        </authorList>
    </citation>
    <scope>NUCLEOTIDE SEQUENCE [LARGE SCALE GENOMIC DNA]</scope>
    <source>
        <strain evidence="16 17">CCUG 30977</strain>
    </source>
</reference>
<dbReference type="SMART" id="SM00448">
    <property type="entry name" value="REC"/>
    <property type="match status" value="1"/>
</dbReference>
<dbReference type="InterPro" id="IPR001789">
    <property type="entry name" value="Sig_transdc_resp-reg_receiver"/>
</dbReference>
<dbReference type="InterPro" id="IPR013656">
    <property type="entry name" value="PAS_4"/>
</dbReference>
<keyword evidence="11" id="KW-0472">Membrane</keyword>
<dbReference type="EMBL" id="VZPB01000001">
    <property type="protein sequence ID" value="KAB0585371.1"/>
    <property type="molecule type" value="Genomic_DNA"/>
</dbReference>
<dbReference type="SMART" id="SM00387">
    <property type="entry name" value="HATPase_c"/>
    <property type="match status" value="1"/>
</dbReference>
<evidence type="ECO:0000256" key="1">
    <source>
        <dbReference type="ARBA" id="ARBA00000085"/>
    </source>
</evidence>
<accession>A0A643FH39</accession>
<dbReference type="PRINTS" id="PR00344">
    <property type="entry name" value="BCTRLSENSOR"/>
</dbReference>
<dbReference type="PANTHER" id="PTHR45339:SF1">
    <property type="entry name" value="HYBRID SIGNAL TRANSDUCTION HISTIDINE KINASE J"/>
    <property type="match status" value="1"/>
</dbReference>
<evidence type="ECO:0000259" key="13">
    <source>
        <dbReference type="PROSITE" id="PS50110"/>
    </source>
</evidence>
<dbReference type="PROSITE" id="PS50110">
    <property type="entry name" value="RESPONSE_REGULATORY"/>
    <property type="match status" value="1"/>
</dbReference>
<proteinExistence type="predicted"/>
<keyword evidence="3 9" id="KW-0597">Phosphoprotein</keyword>
<dbReference type="CDD" id="cd00082">
    <property type="entry name" value="HisKA"/>
    <property type="match status" value="1"/>
</dbReference>
<dbReference type="Proteomes" id="UP000430120">
    <property type="component" value="Unassembled WGS sequence"/>
</dbReference>
<feature type="domain" description="PAC" evidence="15">
    <location>
        <begin position="428"/>
        <end position="482"/>
    </location>
</feature>
<dbReference type="Pfam" id="PF02518">
    <property type="entry name" value="HATPase_c"/>
    <property type="match status" value="1"/>
</dbReference>
<dbReference type="InterPro" id="IPR003594">
    <property type="entry name" value="HATPase_dom"/>
</dbReference>
<dbReference type="Gene3D" id="3.40.190.10">
    <property type="entry name" value="Periplasmic binding protein-like II"/>
    <property type="match status" value="2"/>
</dbReference>
<evidence type="ECO:0000256" key="8">
    <source>
        <dbReference type="ARBA" id="ARBA00070152"/>
    </source>
</evidence>
<dbReference type="GO" id="GO:0000155">
    <property type="term" value="F:phosphorelay sensor kinase activity"/>
    <property type="evidence" value="ECO:0007669"/>
    <property type="project" value="InterPro"/>
</dbReference>
<dbReference type="PROSITE" id="PS50113">
    <property type="entry name" value="PAC"/>
    <property type="match status" value="1"/>
</dbReference>
<sequence length="1290" mass="141000">MRTGDRGEPAPSERTRPDYTAPAEQAKPRNAAASGAKPRRRCAMLSRFSAFPPRAPSTHMPLPCSRFLLPLLLASCWPLAASAAETPPAEKRLVVVMDDNYPPYVFRGPDGRVQGYLVDSWQLWQRKTGIPVELKAEDWSLAQKDMAEGRAQVIDTMFRTPEREATLRFSAPYAEVPVHIYVHKDIGGIRDLASLQGFVVGVKDGDACVSQLAAAGVTRLTRLASYQALIEAAKANTVRMFCMDGPPADFLLYRAGMHRDYRAVLTLGGGQLHRAVHKADLATLSLVEKGFAAFSDDDLEALSRQWLGPEERAPAAWEHYVGLIALGGVLLGAVFLGWGMALRRMVERRTAELHGQRRQLQTLISTLPDLVFVKDLSGRYMTCNPAFAERHGHAAEDIVGKTDSELLPEGEAQLARQRDREALQHGHRTIAEEWLRSPGQAEAGLFEVIRTPLRDTQQRVIGVVGIARDVTQYRQNEERLSRLNRLYRVLARVQEASALTRDAVTLYGVVCGALKSEGSLYEAWIGQPDAAEDWLQPVAQVGFIDAPAPVPLREDPPTSVEARAWHGGGMVVDHLLEEVDAPGDTRVAVVLRAGSQRRAVLSLCGDRLGPEETALLERLAGQVSLALAAAEAETTRRVAVAALQDSEMRFAQMFQTSPVGMLLCRANDSHVVDVNTAWLELFGQRIDEVIGRPVEALRLSPAGQAHSHLLEAMLREGHRVKSREIALQRRNGEALDIAFSATRMSIGAQDYLLASFVDITYQKLATRQLAAEAELLEREVARRTAQLNSLFQALPDMYFRLSADGRILDARAGNNADLVRPAQEQIGLHIGEVLSAEATQLLLQGIARALRMRQPATVEYEATPAHMGPQTYEARLAPDGEDVVAVVRNVSERHALEAEREAARELAERQARHRSEFLANMSHEIRTPLNAILGFAQLGLDKARQTPAEEGYLRILGAGRLLLGIINDVLDFSKIEAERLDVESIPANPRQLIEAAADMIREGAIAKGLTLDIRLGDALPDTCLTDPLRLQQILANLLSNALKFTARGRIELRADVEGEEIVIAVSDTGIGMSAEQLDQLFAPFHQADASTTRRYGGTGLGLTISRRLAELMGGDILVSSQLGQGSCFVLRLPLRAVSMATLPLDLREAVPPMGEQPLRGLRLLVAEDNEVNQLVIEQALRGAGADVVLAGNGRVAVERVRAEPGGFHAVLMDIQMPEMDGFEATRQLRQIAPSLPVIGQTAHALAAERERCLACGMVAHVAKPIDIGRLIATLQAVTRHSGGTQPVQMA</sequence>
<dbReference type="Pfam" id="PF13426">
    <property type="entry name" value="PAS_9"/>
    <property type="match status" value="1"/>
</dbReference>
<dbReference type="PROSITE" id="PS50109">
    <property type="entry name" value="HIS_KIN"/>
    <property type="match status" value="1"/>
</dbReference>
<keyword evidence="5" id="KW-0902">Two-component regulatory system</keyword>
<dbReference type="Gene3D" id="3.30.565.10">
    <property type="entry name" value="Histidine kinase-like ATPase, C-terminal domain"/>
    <property type="match status" value="1"/>
</dbReference>